<dbReference type="GO" id="GO:0005543">
    <property type="term" value="F:phospholipid binding"/>
    <property type="evidence" value="ECO:0007669"/>
    <property type="project" value="TreeGrafter"/>
</dbReference>
<comment type="catalytic activity">
    <reaction evidence="10 11">
        <text>a lipid X + a UDP-2-N,3-O-bis[(3R)-3-hydroxyacyl]-alpha-D-glucosamine = a lipid A disaccharide + UDP + H(+)</text>
        <dbReference type="Rhea" id="RHEA:67828"/>
        <dbReference type="ChEBI" id="CHEBI:15378"/>
        <dbReference type="ChEBI" id="CHEBI:58223"/>
        <dbReference type="ChEBI" id="CHEBI:137748"/>
        <dbReference type="ChEBI" id="CHEBI:176338"/>
        <dbReference type="ChEBI" id="CHEBI:176343"/>
        <dbReference type="EC" id="2.4.1.182"/>
    </reaction>
</comment>
<dbReference type="NCBIfam" id="TIGR00215">
    <property type="entry name" value="lpxB"/>
    <property type="match status" value="1"/>
</dbReference>
<organism evidence="12 13">
    <name type="scientific">Candidatus Erwinia haradaeae</name>
    <dbReference type="NCBI Taxonomy" id="1922217"/>
    <lineage>
        <taxon>Bacteria</taxon>
        <taxon>Pseudomonadati</taxon>
        <taxon>Pseudomonadota</taxon>
        <taxon>Gammaproteobacteria</taxon>
        <taxon>Enterobacterales</taxon>
        <taxon>Erwiniaceae</taxon>
        <taxon>Erwinia</taxon>
    </lineage>
</organism>
<dbReference type="Pfam" id="PF02684">
    <property type="entry name" value="LpxB"/>
    <property type="match status" value="1"/>
</dbReference>
<keyword evidence="7 11" id="KW-0328">Glycosyltransferase</keyword>
<evidence type="ECO:0000313" key="12">
    <source>
        <dbReference type="EMBL" id="VFP87659.1"/>
    </source>
</evidence>
<keyword evidence="5 11" id="KW-0444">Lipid biosynthesis</keyword>
<dbReference type="EMBL" id="LR217737">
    <property type="protein sequence ID" value="VFP87659.1"/>
    <property type="molecule type" value="Genomic_DNA"/>
</dbReference>
<evidence type="ECO:0000313" key="13">
    <source>
        <dbReference type="Proteomes" id="UP000294289"/>
    </source>
</evidence>
<dbReference type="InterPro" id="IPR003835">
    <property type="entry name" value="Glyco_trans_19"/>
</dbReference>
<comment type="function">
    <text evidence="1 11">Condensation of UDP-2,3-diacylglucosamine and 2,3-diacylglucosamine-1-phosphate to form lipid A disaccharide, a precursor of lipid A, a phosphorylated glycolipid that anchors the lipopolysaccharide to the outer membrane of the cell.</text>
</comment>
<evidence type="ECO:0000256" key="2">
    <source>
        <dbReference type="ARBA" id="ARBA00007868"/>
    </source>
</evidence>
<evidence type="ECO:0000256" key="7">
    <source>
        <dbReference type="ARBA" id="ARBA00022676"/>
    </source>
</evidence>
<dbReference type="GO" id="GO:0016020">
    <property type="term" value="C:membrane"/>
    <property type="evidence" value="ECO:0007669"/>
    <property type="project" value="GOC"/>
</dbReference>
<dbReference type="SUPFAM" id="SSF53756">
    <property type="entry name" value="UDP-Glycosyltransferase/glycogen phosphorylase"/>
    <property type="match status" value="1"/>
</dbReference>
<evidence type="ECO:0000256" key="3">
    <source>
        <dbReference type="ARBA" id="ARBA00012687"/>
    </source>
</evidence>
<sequence length="381" mass="42869">MSNNSLTIALVAGEVSGDMLGAGLIRAIKKKHSDARFIGVAGPLMKSEGCCAWYDMEELAVMGLVEIVGRLRRLLYIRRDLAYRLILLKPDVFIGIDSPDFNLTLEGCLKKHGIRTVHYVSPSLWAWRPKRILTISRVTDLVLALFPFEKAFYDRWNVSCRFIGHAMADLMPINPDKFSIRHELGIDSDSLCLALLPGSRSSEVEMLSSDFLKTAVILQDKYPHLKIIIPIVNSQRRLQFDRIKNRVAPNLPVHFLDGKGPQVMQASDVALLASGTATLECMLAKCPMVVSYRMKPITFWLAKRLVKTSYISLPNLLSNSTLVPEFLQKRCHPPQLAAALDPFLMKRNICPTLLDTFIKLHHQIRQNSHEKAAIAVLELCK</sequence>
<comment type="catalytic activity">
    <reaction evidence="11">
        <text>2-N,3-O-bis[(3R)-3-hydroxytetradecanoyl]-alpha-D-glucosaminyl 1-phosphate + UDP-2-N,3-O-bis[(3R)-3-hydroxytetradecanoyl]-alpha-D-glucosamine = lipid A disaccharide (E. coli) + UDP + H(+)</text>
        <dbReference type="Rhea" id="RHEA:22668"/>
        <dbReference type="ChEBI" id="CHEBI:15378"/>
        <dbReference type="ChEBI" id="CHEBI:57957"/>
        <dbReference type="ChEBI" id="CHEBI:58223"/>
        <dbReference type="ChEBI" id="CHEBI:58466"/>
        <dbReference type="ChEBI" id="CHEBI:78847"/>
    </reaction>
</comment>
<evidence type="ECO:0000256" key="1">
    <source>
        <dbReference type="ARBA" id="ARBA00002056"/>
    </source>
</evidence>
<proteinExistence type="inferred from homology"/>
<reference evidence="12 13" key="1">
    <citation type="submission" date="2019-02" db="EMBL/GenBank/DDBJ databases">
        <authorList>
            <person name="Manzano-Marin A."/>
            <person name="Manzano-Marin A."/>
        </authorList>
    </citation>
    <scope>NUCLEOTIDE SEQUENCE [LARGE SCALE GENOMIC DNA]</scope>
    <source>
        <strain evidence="12 13">ErCipiceae</strain>
    </source>
</reference>
<gene>
    <name evidence="11 12" type="primary">lpxB</name>
    <name evidence="12" type="ORF">ERCIPICE3303_204</name>
</gene>
<dbReference type="GO" id="GO:0008915">
    <property type="term" value="F:lipid-A-disaccharide synthase activity"/>
    <property type="evidence" value="ECO:0007669"/>
    <property type="project" value="UniProtKB-UniRule"/>
</dbReference>
<evidence type="ECO:0000256" key="6">
    <source>
        <dbReference type="ARBA" id="ARBA00022556"/>
    </source>
</evidence>
<comment type="similarity">
    <text evidence="2 11">Belongs to the LpxB family.</text>
</comment>
<accession>A0A803GCG8</accession>
<name>A0A803GCG8_9GAMM</name>
<dbReference type="EC" id="2.4.1.182" evidence="3 11"/>
<evidence type="ECO:0000256" key="5">
    <source>
        <dbReference type="ARBA" id="ARBA00022516"/>
    </source>
</evidence>
<dbReference type="HAMAP" id="MF_00392">
    <property type="entry name" value="LpxB"/>
    <property type="match status" value="1"/>
</dbReference>
<dbReference type="PANTHER" id="PTHR30372">
    <property type="entry name" value="LIPID-A-DISACCHARIDE SYNTHASE"/>
    <property type="match status" value="1"/>
</dbReference>
<evidence type="ECO:0000256" key="8">
    <source>
        <dbReference type="ARBA" id="ARBA00022679"/>
    </source>
</evidence>
<dbReference type="PANTHER" id="PTHR30372:SF4">
    <property type="entry name" value="LIPID-A-DISACCHARIDE SYNTHASE, MITOCHONDRIAL-RELATED"/>
    <property type="match status" value="1"/>
</dbReference>
<dbReference type="AlphaFoldDB" id="A0A803GCG8"/>
<comment type="pathway">
    <text evidence="11">Glycolipid biosynthesis; lipid IV(A) biosynthesis; lipid IV(A) from (3R)-3-hydroxytetradecanoyl-[acyl-carrier-protein] and UDP-N-acetyl-alpha-D-glucosamine: step 5/6.</text>
</comment>
<protein>
    <recommendedName>
        <fullName evidence="4 11">Lipid-A-disaccharide synthase</fullName>
        <ecNumber evidence="3 11">2.4.1.182</ecNumber>
    </recommendedName>
</protein>
<dbReference type="UniPathway" id="UPA00359">
    <property type="reaction ID" value="UER00481"/>
</dbReference>
<keyword evidence="9 11" id="KW-0443">Lipid metabolism</keyword>
<evidence type="ECO:0000256" key="10">
    <source>
        <dbReference type="ARBA" id="ARBA00048975"/>
    </source>
</evidence>
<evidence type="ECO:0000256" key="9">
    <source>
        <dbReference type="ARBA" id="ARBA00023098"/>
    </source>
</evidence>
<keyword evidence="6 11" id="KW-0441">Lipid A biosynthesis</keyword>
<dbReference type="GO" id="GO:0009245">
    <property type="term" value="P:lipid A biosynthetic process"/>
    <property type="evidence" value="ECO:0007669"/>
    <property type="project" value="UniProtKB-UniRule"/>
</dbReference>
<evidence type="ECO:0000256" key="4">
    <source>
        <dbReference type="ARBA" id="ARBA00020902"/>
    </source>
</evidence>
<keyword evidence="8 11" id="KW-0808">Transferase</keyword>
<evidence type="ECO:0000256" key="11">
    <source>
        <dbReference type="HAMAP-Rule" id="MF_00392"/>
    </source>
</evidence>
<dbReference type="Proteomes" id="UP000294289">
    <property type="component" value="Chromosome"/>
</dbReference>